<dbReference type="SUPFAM" id="SSF52096">
    <property type="entry name" value="ClpP/crotonase"/>
    <property type="match status" value="1"/>
</dbReference>
<name>A0A177BCT8_9BILA</name>
<dbReference type="InterPro" id="IPR029045">
    <property type="entry name" value="ClpP/crotonase-like_dom_sf"/>
</dbReference>
<keyword evidence="2" id="KW-0456">Lyase</keyword>
<dbReference type="InterPro" id="IPR018376">
    <property type="entry name" value="Enoyl-CoA_hyd/isom_CS"/>
</dbReference>
<dbReference type="EMBL" id="LWCA01000010">
    <property type="protein sequence ID" value="OAF71996.1"/>
    <property type="molecule type" value="Genomic_DNA"/>
</dbReference>
<dbReference type="PROSITE" id="PS00166">
    <property type="entry name" value="ENOYL_COA_HYDRATASE"/>
    <property type="match status" value="1"/>
</dbReference>
<dbReference type="GO" id="GO:0016829">
    <property type="term" value="F:lyase activity"/>
    <property type="evidence" value="ECO:0007669"/>
    <property type="project" value="UniProtKB-KW"/>
</dbReference>
<dbReference type="PANTHER" id="PTHR11941">
    <property type="entry name" value="ENOYL-COA HYDRATASE-RELATED"/>
    <property type="match status" value="1"/>
</dbReference>
<reference evidence="4 5" key="1">
    <citation type="submission" date="2016-04" db="EMBL/GenBank/DDBJ databases">
        <title>The genome of Intoshia linei affirms orthonectids as highly simplified spiralians.</title>
        <authorList>
            <person name="Mikhailov K.V."/>
            <person name="Slusarev G.S."/>
            <person name="Nikitin M.A."/>
            <person name="Logacheva M.D."/>
            <person name="Penin A."/>
            <person name="Aleoshin V."/>
            <person name="Panchin Y.V."/>
        </authorList>
    </citation>
    <scope>NUCLEOTIDE SEQUENCE [LARGE SCALE GENOMIC DNA]</scope>
    <source>
        <strain evidence="4">Intl2013</strain>
        <tissue evidence="4">Whole animal</tissue>
    </source>
</reference>
<dbReference type="AlphaFoldDB" id="A0A177BCT8"/>
<sequence>MKLYKFLSQNFVSFSTKPLVYNYKPVDMETRILVLNRIELKNALNSEMISQLNENISNIIKTLSPTESCLIIKSNLPGIFCAGADLKDRKTIPIEKIPKYVSHCREAFNRINRLDIATIAAIDGYALGGGLELALACDIRICSESAKVGLPESKLGILPGAGGTARLPRLIGQSKAKELMFTGRILSGCEASRISLVNESVPNNETFDSAFQRSLEIAKSINRNGPLSIRYIKKCVDHENMDVSLKLEDYYYKKITKSHDRTEGLNAFLEKKTPKYTGY</sequence>
<comment type="similarity">
    <text evidence="1 3">Belongs to the enoyl-CoA hydratase/isomerase family.</text>
</comment>
<dbReference type="Gene3D" id="1.10.12.10">
    <property type="entry name" value="Lyase 2-enoyl-coa Hydratase, Chain A, domain 2"/>
    <property type="match status" value="1"/>
</dbReference>
<dbReference type="InterPro" id="IPR001753">
    <property type="entry name" value="Enoyl-CoA_hydra/iso"/>
</dbReference>
<evidence type="ECO:0000313" key="4">
    <source>
        <dbReference type="EMBL" id="OAF71996.1"/>
    </source>
</evidence>
<proteinExistence type="inferred from homology"/>
<dbReference type="FunFam" id="3.90.226.10:FF:000009">
    <property type="entry name" value="Carnitinyl-CoA dehydratase"/>
    <property type="match status" value="1"/>
</dbReference>
<keyword evidence="5" id="KW-1185">Reference proteome</keyword>
<dbReference type="CDD" id="cd06558">
    <property type="entry name" value="crotonase-like"/>
    <property type="match status" value="1"/>
</dbReference>
<dbReference type="OrthoDB" id="410701at2759"/>
<evidence type="ECO:0000313" key="5">
    <source>
        <dbReference type="Proteomes" id="UP000078046"/>
    </source>
</evidence>
<dbReference type="Pfam" id="PF00378">
    <property type="entry name" value="ECH_1"/>
    <property type="match status" value="1"/>
</dbReference>
<gene>
    <name evidence="4" type="ORF">A3Q56_00220</name>
</gene>
<organism evidence="4 5">
    <name type="scientific">Intoshia linei</name>
    <dbReference type="NCBI Taxonomy" id="1819745"/>
    <lineage>
        <taxon>Eukaryota</taxon>
        <taxon>Metazoa</taxon>
        <taxon>Spiralia</taxon>
        <taxon>Lophotrochozoa</taxon>
        <taxon>Mesozoa</taxon>
        <taxon>Orthonectida</taxon>
        <taxon>Rhopaluridae</taxon>
        <taxon>Intoshia</taxon>
    </lineage>
</organism>
<accession>A0A177BCT8</accession>
<evidence type="ECO:0008006" key="6">
    <source>
        <dbReference type="Google" id="ProtNLM"/>
    </source>
</evidence>
<dbReference type="Gene3D" id="3.90.226.10">
    <property type="entry name" value="2-enoyl-CoA Hydratase, Chain A, domain 1"/>
    <property type="match status" value="1"/>
</dbReference>
<evidence type="ECO:0000256" key="2">
    <source>
        <dbReference type="ARBA" id="ARBA00023239"/>
    </source>
</evidence>
<evidence type="ECO:0000256" key="3">
    <source>
        <dbReference type="RuleBase" id="RU003707"/>
    </source>
</evidence>
<protein>
    <recommendedName>
        <fullName evidence="6">Enoyl-CoA hydratase domain-containing protein 2, mitochondrial</fullName>
    </recommendedName>
</protein>
<dbReference type="GO" id="GO:0006635">
    <property type="term" value="P:fatty acid beta-oxidation"/>
    <property type="evidence" value="ECO:0007669"/>
    <property type="project" value="TreeGrafter"/>
</dbReference>
<dbReference type="Proteomes" id="UP000078046">
    <property type="component" value="Unassembled WGS sequence"/>
</dbReference>
<dbReference type="InterPro" id="IPR014748">
    <property type="entry name" value="Enoyl-CoA_hydra_C"/>
</dbReference>
<dbReference type="GO" id="GO:0005739">
    <property type="term" value="C:mitochondrion"/>
    <property type="evidence" value="ECO:0007669"/>
    <property type="project" value="TreeGrafter"/>
</dbReference>
<evidence type="ECO:0000256" key="1">
    <source>
        <dbReference type="ARBA" id="ARBA00005254"/>
    </source>
</evidence>
<comment type="caution">
    <text evidence="4">The sequence shown here is derived from an EMBL/GenBank/DDBJ whole genome shotgun (WGS) entry which is preliminary data.</text>
</comment>
<dbReference type="PANTHER" id="PTHR11941:SF171">
    <property type="entry name" value="SD19268P"/>
    <property type="match status" value="1"/>
</dbReference>